<comment type="caution">
    <text evidence="1">The sequence shown here is derived from an EMBL/GenBank/DDBJ whole genome shotgun (WGS) entry which is preliminary data.</text>
</comment>
<dbReference type="AlphaFoldDB" id="A0A840RKH9"/>
<gene>
    <name evidence="1" type="ORF">HNQ50_003560</name>
</gene>
<protein>
    <submittedName>
        <fullName evidence="1">Uncharacterized protein</fullName>
    </submittedName>
</protein>
<evidence type="ECO:0000313" key="2">
    <source>
        <dbReference type="Proteomes" id="UP000543030"/>
    </source>
</evidence>
<proteinExistence type="predicted"/>
<dbReference type="Proteomes" id="UP000543030">
    <property type="component" value="Unassembled WGS sequence"/>
</dbReference>
<reference evidence="1 2" key="1">
    <citation type="submission" date="2020-08" db="EMBL/GenBank/DDBJ databases">
        <title>Genomic Encyclopedia of Type Strains, Phase IV (KMG-IV): sequencing the most valuable type-strain genomes for metagenomic binning, comparative biology and taxonomic classification.</title>
        <authorList>
            <person name="Goeker M."/>
        </authorList>
    </citation>
    <scope>NUCLEOTIDE SEQUENCE [LARGE SCALE GENOMIC DNA]</scope>
    <source>
        <strain evidence="1 2">DSM 18233</strain>
    </source>
</reference>
<evidence type="ECO:0000313" key="1">
    <source>
        <dbReference type="EMBL" id="MBB5192806.1"/>
    </source>
</evidence>
<name>A0A840RKH9_9NEIS</name>
<keyword evidence="2" id="KW-1185">Reference proteome</keyword>
<organism evidence="1 2">
    <name type="scientific">Silvimonas terrae</name>
    <dbReference type="NCBI Taxonomy" id="300266"/>
    <lineage>
        <taxon>Bacteria</taxon>
        <taxon>Pseudomonadati</taxon>
        <taxon>Pseudomonadota</taxon>
        <taxon>Betaproteobacteria</taxon>
        <taxon>Neisseriales</taxon>
        <taxon>Chitinibacteraceae</taxon>
        <taxon>Silvimonas</taxon>
    </lineage>
</organism>
<accession>A0A840RKH9</accession>
<dbReference type="EMBL" id="JACHHN010000008">
    <property type="protein sequence ID" value="MBB5192806.1"/>
    <property type="molecule type" value="Genomic_DNA"/>
</dbReference>
<sequence length="170" mass="18518">MLIHKKRRTGAVFYGCALDSTKRIAVGVAVGVGVGVVFDFPSPLKPSAEGVEGDLRLPTNRGQPGGPPGWGRLSLVTFFGEAKKVTWARHPGYRTPFNPAPKVLTRCSSFSGPVLQRPPAVADWIPAQGRNDEVVARYTSYSCQYLNPEFPAIRPSSGLRRYNTHCQGHL</sequence>